<dbReference type="EMBL" id="CP090165">
    <property type="protein sequence ID" value="UJO15005.1"/>
    <property type="molecule type" value="Genomic_DNA"/>
</dbReference>
<proteinExistence type="inferred from homology"/>
<dbReference type="InterPro" id="IPR044053">
    <property type="entry name" value="AsaB-like"/>
</dbReference>
<organism evidence="3 4">
    <name type="scientific">Passalora fulva</name>
    <name type="common">Tomato leaf mold</name>
    <name type="synonym">Cladosporium fulvum</name>
    <dbReference type="NCBI Taxonomy" id="5499"/>
    <lineage>
        <taxon>Eukaryota</taxon>
        <taxon>Fungi</taxon>
        <taxon>Dikarya</taxon>
        <taxon>Ascomycota</taxon>
        <taxon>Pezizomycotina</taxon>
        <taxon>Dothideomycetes</taxon>
        <taxon>Dothideomycetidae</taxon>
        <taxon>Mycosphaerellales</taxon>
        <taxon>Mycosphaerellaceae</taxon>
        <taxon>Fulvia</taxon>
    </lineage>
</organism>
<comment type="similarity">
    <text evidence="2">Belongs to the asaB hydroxylase/desaturase family.</text>
</comment>
<name>A0A9Q8LCL0_PASFU</name>
<sequence length="355" mass="39070">MGEAESQHTYGIFRFCEPDLSVPAEERAIFAGPANIRAAEEKIQLRDFSTSNDIAKGAEGLDVQAFTYIKHKSSLAGEELLQGTNAEDIYAPEAIDLILKLTGAARGVVHNLTFRREAATRQADINHVIKAGGERDQAIKALPQDRIFVVGRDTSSSDEPSREAHCDMTLESLRDTLTMCRKDVSEFAKPVAEAIAMRAQGAVVRVPRYAAYSVWVRLSLLSRTSTPECSQANCITSVPSRPSNATPLQSSTTAASIHPSLPITTFRVPSAVTENGEYIVKAWLHGPPRDPEKLKWYWMPNQTPEDVCIIKFSDSASEEDPNTAAGCIHCSPIVLGTENEEVRQSVECWVYAFWD</sequence>
<reference evidence="3" key="1">
    <citation type="submission" date="2021-12" db="EMBL/GenBank/DDBJ databases">
        <authorList>
            <person name="Zaccaron A."/>
            <person name="Stergiopoulos I."/>
        </authorList>
    </citation>
    <scope>NUCLEOTIDE SEQUENCE</scope>
    <source>
        <strain evidence="3">Race5_Kim</strain>
    </source>
</reference>
<dbReference type="Proteomes" id="UP000756132">
    <property type="component" value="Chromosome 3"/>
</dbReference>
<evidence type="ECO:0000256" key="1">
    <source>
        <dbReference type="ARBA" id="ARBA00023002"/>
    </source>
</evidence>
<dbReference type="KEGG" id="ffu:CLAFUR5_08739"/>
<dbReference type="AlphaFoldDB" id="A0A9Q8LCL0"/>
<protein>
    <submittedName>
        <fullName evidence="3">Gibberellin cluster GA4 desaturase</fullName>
    </submittedName>
</protein>
<dbReference type="PANTHER" id="PTHR34598:SF3">
    <property type="entry name" value="OXIDOREDUCTASE AN1597"/>
    <property type="match status" value="1"/>
</dbReference>
<evidence type="ECO:0000313" key="4">
    <source>
        <dbReference type="Proteomes" id="UP000756132"/>
    </source>
</evidence>
<keyword evidence="4" id="KW-1185">Reference proteome</keyword>
<dbReference type="GeneID" id="71988617"/>
<dbReference type="GO" id="GO:0016491">
    <property type="term" value="F:oxidoreductase activity"/>
    <property type="evidence" value="ECO:0007669"/>
    <property type="project" value="UniProtKB-KW"/>
</dbReference>
<keyword evidence="1" id="KW-0560">Oxidoreductase</keyword>
<accession>A0A9Q8LCL0</accession>
<dbReference type="OrthoDB" id="412788at2759"/>
<dbReference type="RefSeq" id="XP_047759371.1">
    <property type="nucleotide sequence ID" value="XM_047907887.1"/>
</dbReference>
<reference evidence="3" key="2">
    <citation type="journal article" date="2022" name="Microb. Genom.">
        <title>A chromosome-scale genome assembly of the tomato pathogen Cladosporium fulvum reveals a compartmentalized genome architecture and the presence of a dispensable chromosome.</title>
        <authorList>
            <person name="Zaccaron A.Z."/>
            <person name="Chen L.H."/>
            <person name="Samaras A."/>
            <person name="Stergiopoulos I."/>
        </authorList>
    </citation>
    <scope>NUCLEOTIDE SEQUENCE</scope>
    <source>
        <strain evidence="3">Race5_Kim</strain>
    </source>
</reference>
<gene>
    <name evidence="3" type="ORF">CLAFUR5_08739</name>
</gene>
<dbReference type="PANTHER" id="PTHR34598">
    <property type="entry name" value="BLL6449 PROTEIN"/>
    <property type="match status" value="1"/>
</dbReference>
<evidence type="ECO:0000313" key="3">
    <source>
        <dbReference type="EMBL" id="UJO15005.1"/>
    </source>
</evidence>
<evidence type="ECO:0000256" key="2">
    <source>
        <dbReference type="ARBA" id="ARBA00023604"/>
    </source>
</evidence>